<evidence type="ECO:0000256" key="2">
    <source>
        <dbReference type="SAM" id="SignalP"/>
    </source>
</evidence>
<dbReference type="InterPro" id="IPR039329">
    <property type="entry name" value="SIAE"/>
</dbReference>
<dbReference type="PROSITE" id="PS51257">
    <property type="entry name" value="PROKAR_LIPOPROTEIN"/>
    <property type="match status" value="1"/>
</dbReference>
<protein>
    <submittedName>
        <fullName evidence="5">Sialate O-acetylesterase</fullName>
    </submittedName>
</protein>
<evidence type="ECO:0000313" key="5">
    <source>
        <dbReference type="EMBL" id="MBO1884148.1"/>
    </source>
</evidence>
<feature type="domain" description="Sialate O-acetylesterase" evidence="3">
    <location>
        <begin position="301"/>
        <end position="424"/>
    </location>
</feature>
<dbReference type="InterPro" id="IPR013830">
    <property type="entry name" value="SGNH_hydro"/>
</dbReference>
<feature type="chain" id="PRO_5046110438" evidence="2">
    <location>
        <begin position="19"/>
        <end position="688"/>
    </location>
</feature>
<keyword evidence="1" id="KW-0378">Hydrolase</keyword>
<keyword evidence="6" id="KW-1185">Reference proteome</keyword>
<dbReference type="Pfam" id="PF13472">
    <property type="entry name" value="Lipase_GDSL_2"/>
    <property type="match status" value="1"/>
</dbReference>
<dbReference type="PANTHER" id="PTHR22901:SF0">
    <property type="entry name" value="SIALATE O-ACETYLESTERASE"/>
    <property type="match status" value="1"/>
</dbReference>
<organism evidence="5 6">
    <name type="scientific">Capnocytophaga bilenii</name>
    <dbReference type="NCBI Taxonomy" id="2819369"/>
    <lineage>
        <taxon>Bacteria</taxon>
        <taxon>Pseudomonadati</taxon>
        <taxon>Bacteroidota</taxon>
        <taxon>Flavobacteriia</taxon>
        <taxon>Flavobacteriales</taxon>
        <taxon>Flavobacteriaceae</taxon>
        <taxon>Capnocytophaga</taxon>
    </lineage>
</organism>
<dbReference type="InterPro" id="IPR005181">
    <property type="entry name" value="SASA"/>
</dbReference>
<name>A0ABS3PYT4_9FLAO</name>
<feature type="domain" description="SGNH hydrolase-type esterase" evidence="4">
    <location>
        <begin position="27"/>
        <end position="203"/>
    </location>
</feature>
<dbReference type="RefSeq" id="WP_208058689.1">
    <property type="nucleotide sequence ID" value="NZ_JAGDYP010000004.1"/>
</dbReference>
<evidence type="ECO:0000313" key="6">
    <source>
        <dbReference type="Proteomes" id="UP000681610"/>
    </source>
</evidence>
<keyword evidence="2" id="KW-0732">Signal</keyword>
<dbReference type="EMBL" id="JAGDYP010000004">
    <property type="protein sequence ID" value="MBO1884148.1"/>
    <property type="molecule type" value="Genomic_DNA"/>
</dbReference>
<feature type="signal peptide" evidence="2">
    <location>
        <begin position="1"/>
        <end position="18"/>
    </location>
</feature>
<evidence type="ECO:0000256" key="1">
    <source>
        <dbReference type="ARBA" id="ARBA00022801"/>
    </source>
</evidence>
<gene>
    <name evidence="5" type="ORF">J4N46_06895</name>
</gene>
<proteinExistence type="predicted"/>
<dbReference type="PANTHER" id="PTHR22901">
    <property type="entry name" value="SIALATE O-ACETYLESTERASE"/>
    <property type="match status" value="1"/>
</dbReference>
<comment type="caution">
    <text evidence="5">The sequence shown here is derived from an EMBL/GenBank/DDBJ whole genome shotgun (WGS) entry which is preliminary data.</text>
</comment>
<reference evidence="5 6" key="1">
    <citation type="submission" date="2021-03" db="EMBL/GenBank/DDBJ databases">
        <title>Isolation and description of Capnocytophaga bilenii sp. nov., a novel Capnocytophaga species, isolated from a gingivitis subject.</title>
        <authorList>
            <person name="Antezack A."/>
            <person name="Monnet-Corti V."/>
            <person name="La Scola B."/>
        </authorList>
    </citation>
    <scope>NUCLEOTIDE SEQUENCE [LARGE SCALE GENOMIC DNA]</scope>
    <source>
        <strain evidence="5 6">Marseille-Q4570</strain>
    </source>
</reference>
<evidence type="ECO:0000259" key="3">
    <source>
        <dbReference type="Pfam" id="PF03629"/>
    </source>
</evidence>
<dbReference type="Proteomes" id="UP000681610">
    <property type="component" value="Unassembled WGS sequence"/>
</dbReference>
<dbReference type="SUPFAM" id="SSF52266">
    <property type="entry name" value="SGNH hydrolase"/>
    <property type="match status" value="2"/>
</dbReference>
<dbReference type="InterPro" id="IPR036514">
    <property type="entry name" value="SGNH_hydro_sf"/>
</dbReference>
<dbReference type="Pfam" id="PF03629">
    <property type="entry name" value="SASA"/>
    <property type="match status" value="2"/>
</dbReference>
<feature type="domain" description="Sialate O-acetylesterase" evidence="3">
    <location>
        <begin position="472"/>
        <end position="562"/>
    </location>
</feature>
<evidence type="ECO:0000259" key="4">
    <source>
        <dbReference type="Pfam" id="PF13472"/>
    </source>
</evidence>
<dbReference type="Gene3D" id="3.40.50.1110">
    <property type="entry name" value="SGNH hydrolase"/>
    <property type="match status" value="2"/>
</dbReference>
<sequence>MKKQLFLLFLLLSFIGCAQKKTIKVACVGNSITYGYLLENRERDAYPAVLQRALGKPYLVGNFGKSGATLLSKGHRPYIEQEEYKQALAFGADIVVIHLGINDTDPRNWPNYRDDFITDYLTLINSFKKVNPKVRILIALMTPIGHTHPRFESGTRDWHEEIQGAIQRIAEEAKVQLIDFHSPLYAYPQLLPDAVHPNAEGAARIAEVVYKAITGNYGGLQLPAFYSDNMVLQHGRPLVIEGIANAKARVAISIGEQQLSTTATDNGQWQLILAPLKAKETYTLSVESGKEKKVFKNIIAGDVWLCSGQSNMEFTLSQASTGGTDIPQATYPTIRFCDMKARWRTDAVAWEPSALDSINHLQYFTPAQWQVCSPETAAQFSAVGYYFGKKLQETTDMPIGLICNAVGGSPTEAWVDRHTLEKHFPRILNDWRNNDFIMDWVRKRAGENIAKASDKSQRHPYEPCYLYEAGIAPLKSLAIKGVIWYQGESNAHNKEAYSKLFTLLVESWRETWHQPDMPFYYVQLSSINRPSWGWFREAQRRLLYSASHLGMAVSYDYGHPTDVHPQNKRPIGERLAYWALYDSYGRKDIVPSGPLCKSVSFRGSVATLFFDYDKGMHSADGKALRSFEVAGRNGIFYPATAKVVGEAIEVSSPEVAYPQQVRYGFAPFTDGNLVNGAGLPASTFVKGN</sequence>
<accession>A0ABS3PYT4</accession>